<dbReference type="Proteomes" id="UP001239111">
    <property type="component" value="Chromosome 4"/>
</dbReference>
<reference evidence="1" key="1">
    <citation type="submission" date="2023-04" db="EMBL/GenBank/DDBJ databases">
        <title>A chromosome-level genome assembly of the parasitoid wasp Eretmocerus hayati.</title>
        <authorList>
            <person name="Zhong Y."/>
            <person name="Liu S."/>
            <person name="Liu Y."/>
        </authorList>
    </citation>
    <scope>NUCLEOTIDE SEQUENCE</scope>
    <source>
        <strain evidence="1">ZJU_SS_LIU_2023</strain>
    </source>
</reference>
<evidence type="ECO:0000313" key="1">
    <source>
        <dbReference type="EMBL" id="KAJ8666537.1"/>
    </source>
</evidence>
<evidence type="ECO:0000313" key="2">
    <source>
        <dbReference type="Proteomes" id="UP001239111"/>
    </source>
</evidence>
<proteinExistence type="predicted"/>
<gene>
    <name evidence="1" type="ORF">QAD02_008199</name>
</gene>
<dbReference type="EMBL" id="CM056744">
    <property type="protein sequence ID" value="KAJ8666537.1"/>
    <property type="molecule type" value="Genomic_DNA"/>
</dbReference>
<keyword evidence="2" id="KW-1185">Reference proteome</keyword>
<comment type="caution">
    <text evidence="1">The sequence shown here is derived from an EMBL/GenBank/DDBJ whole genome shotgun (WGS) entry which is preliminary data.</text>
</comment>
<accession>A0ACC2N873</accession>
<sequence length="447" mass="50318">MRIGGDAPDIDDENLESDDSRIEDDLLQSSPEEDEGNNFSSIDPRRNSIERYEENPEKIETSRIKDYSEYDDLMGEINGMLAAGKGSGIGVDNNSDENDQGPETFKSFAEDLLGTSIENSLRSSRRVNEKPLEDIKNLIDGNRETSRGEMMVAEEPSIVKLPSIPENLSGEIVEVHAKSSTVDSEVSIRGLSEISSDRIEDQEGNYRRNLSSNYELMVKDMSSTETAQCNVVLKESDREISEENTGAFCVTDICRQCYGPLEEKVDRNLMLFGSFCETCEEMINESLFSDIESEVVLGYKKLDDHETRNGCEFHEQDFSENEGKTVREVPNVYENTVNSGSGTQVDDGVRDTSSSSAVRTEQSKNLFHFNWNGENLDKHSVGNLSNSRQEATVLNITDDNTPRSQRVMELLRLDHLESEDKDRIKNLVTRYADIFHLPGEKLIPPRS</sequence>
<protein>
    <submittedName>
        <fullName evidence="1">Uncharacterized protein</fullName>
    </submittedName>
</protein>
<organism evidence="1 2">
    <name type="scientific">Eretmocerus hayati</name>
    <dbReference type="NCBI Taxonomy" id="131215"/>
    <lineage>
        <taxon>Eukaryota</taxon>
        <taxon>Metazoa</taxon>
        <taxon>Ecdysozoa</taxon>
        <taxon>Arthropoda</taxon>
        <taxon>Hexapoda</taxon>
        <taxon>Insecta</taxon>
        <taxon>Pterygota</taxon>
        <taxon>Neoptera</taxon>
        <taxon>Endopterygota</taxon>
        <taxon>Hymenoptera</taxon>
        <taxon>Apocrita</taxon>
        <taxon>Proctotrupomorpha</taxon>
        <taxon>Chalcidoidea</taxon>
        <taxon>Aphelinidae</taxon>
        <taxon>Aphelininae</taxon>
        <taxon>Eretmocerus</taxon>
    </lineage>
</organism>
<name>A0ACC2N873_9HYME</name>